<proteinExistence type="predicted"/>
<evidence type="ECO:0008006" key="4">
    <source>
        <dbReference type="Google" id="ProtNLM"/>
    </source>
</evidence>
<evidence type="ECO:0000256" key="1">
    <source>
        <dbReference type="SAM" id="Phobius"/>
    </source>
</evidence>
<dbReference type="EMBL" id="JAROAV010000030">
    <property type="protein sequence ID" value="MDF8264947.1"/>
    <property type="molecule type" value="Genomic_DNA"/>
</dbReference>
<feature type="transmembrane region" description="Helical" evidence="1">
    <location>
        <begin position="27"/>
        <end position="59"/>
    </location>
</feature>
<organism evidence="2 3">
    <name type="scientific">Luteipulveratus flavus</name>
    <dbReference type="NCBI Taxonomy" id="3031728"/>
    <lineage>
        <taxon>Bacteria</taxon>
        <taxon>Bacillati</taxon>
        <taxon>Actinomycetota</taxon>
        <taxon>Actinomycetes</taxon>
        <taxon>Micrococcales</taxon>
        <taxon>Dermacoccaceae</taxon>
        <taxon>Luteipulveratus</taxon>
    </lineage>
</organism>
<evidence type="ECO:0000313" key="2">
    <source>
        <dbReference type="EMBL" id="MDF8264947.1"/>
    </source>
</evidence>
<keyword evidence="1" id="KW-0472">Membrane</keyword>
<dbReference type="InterPro" id="IPR043128">
    <property type="entry name" value="Rev_trsase/Diguanyl_cyclase"/>
</dbReference>
<keyword evidence="1" id="KW-1133">Transmembrane helix</keyword>
<feature type="transmembrane region" description="Helical" evidence="1">
    <location>
        <begin position="71"/>
        <end position="89"/>
    </location>
</feature>
<protein>
    <recommendedName>
        <fullName evidence="4">GGDEF domain-containing protein</fullName>
    </recommendedName>
</protein>
<evidence type="ECO:0000313" key="3">
    <source>
        <dbReference type="Proteomes" id="UP001528912"/>
    </source>
</evidence>
<reference evidence="2 3" key="1">
    <citation type="submission" date="2023-03" db="EMBL/GenBank/DDBJ databases">
        <title>YIM 133296 draft genome.</title>
        <authorList>
            <person name="Xiong L."/>
        </authorList>
    </citation>
    <scope>NUCLEOTIDE SEQUENCE [LARGE SCALE GENOMIC DNA]</scope>
    <source>
        <strain evidence="2 3">YIM 133296</strain>
    </source>
</reference>
<keyword evidence="3" id="KW-1185">Reference proteome</keyword>
<dbReference type="RefSeq" id="WP_277192329.1">
    <property type="nucleotide sequence ID" value="NZ_JAROAV010000030.1"/>
</dbReference>
<dbReference type="Gene3D" id="3.30.70.270">
    <property type="match status" value="1"/>
</dbReference>
<dbReference type="Proteomes" id="UP001528912">
    <property type="component" value="Unassembled WGS sequence"/>
</dbReference>
<comment type="caution">
    <text evidence="2">The sequence shown here is derived from an EMBL/GenBank/DDBJ whole genome shotgun (WGS) entry which is preliminary data.</text>
</comment>
<name>A0ABT6C9D5_9MICO</name>
<sequence>MLFCAGAAAAAAFIGGGQTPSIGLGMIALIVLTLLISMCVDGFAALCVGLAAAAAAVFLFRLNDVWGSDHFFTVLVAAVTMLVLCWVGGQLGTALRELARGRFQAGVGEAGLAPVVGSLGLLTRGSAVVRLQEEIERAQGSGTALSLWVVDLRVTDKRMDAGSALRLKRGVARLVESLSRSSDVPFMVSETALGVILPGTDTTAAWDIVGPIMDAATRSTFADRSRGDRRRLSDHAELHSGLVSFDPSHATADALLEAATDAAAPPSYERSGGR</sequence>
<gene>
    <name evidence="2" type="ORF">P4R38_11890</name>
</gene>
<keyword evidence="1" id="KW-0812">Transmembrane</keyword>
<accession>A0ABT6C9D5</accession>